<sequence length="170" mass="19632">IFLVVLFCFPKIRGGDYLCYNRFIKVIKDIFKDLIQGDSLSLTIQKQGNKIVNQEEFDTFVTSITLYLVLFNSLALIQESSGKYGLIASQRELFTADYIFQLSNPELSITGQQILAAYQSGWNKNDENKVVWNVGDCWPIYLFSDAKELIGWFNTHFLHGRRTISRLEKI</sequence>
<gene>
    <name evidence="1" type="ORF">LCGC14_2504320</name>
</gene>
<dbReference type="AlphaFoldDB" id="A0A0F9B1N9"/>
<accession>A0A0F9B1N9</accession>
<reference evidence="1" key="1">
    <citation type="journal article" date="2015" name="Nature">
        <title>Complex archaea that bridge the gap between prokaryotes and eukaryotes.</title>
        <authorList>
            <person name="Spang A."/>
            <person name="Saw J.H."/>
            <person name="Jorgensen S.L."/>
            <person name="Zaremba-Niedzwiedzka K."/>
            <person name="Martijn J."/>
            <person name="Lind A.E."/>
            <person name="van Eijk R."/>
            <person name="Schleper C."/>
            <person name="Guy L."/>
            <person name="Ettema T.J."/>
        </authorList>
    </citation>
    <scope>NUCLEOTIDE SEQUENCE</scope>
</reference>
<comment type="caution">
    <text evidence="1">The sequence shown here is derived from an EMBL/GenBank/DDBJ whole genome shotgun (WGS) entry which is preliminary data.</text>
</comment>
<dbReference type="EMBL" id="LAZR01040019">
    <property type="protein sequence ID" value="KKL15565.1"/>
    <property type="molecule type" value="Genomic_DNA"/>
</dbReference>
<name>A0A0F9B1N9_9ZZZZ</name>
<feature type="non-terminal residue" evidence="1">
    <location>
        <position position="1"/>
    </location>
</feature>
<proteinExistence type="predicted"/>
<evidence type="ECO:0000313" key="1">
    <source>
        <dbReference type="EMBL" id="KKL15565.1"/>
    </source>
</evidence>
<protein>
    <submittedName>
        <fullName evidence="1">Uncharacterized protein</fullName>
    </submittedName>
</protein>
<organism evidence="1">
    <name type="scientific">marine sediment metagenome</name>
    <dbReference type="NCBI Taxonomy" id="412755"/>
    <lineage>
        <taxon>unclassified sequences</taxon>
        <taxon>metagenomes</taxon>
        <taxon>ecological metagenomes</taxon>
    </lineage>
</organism>